<dbReference type="GO" id="GO:0009247">
    <property type="term" value="P:glycolipid biosynthetic process"/>
    <property type="evidence" value="ECO:0007669"/>
    <property type="project" value="TreeGrafter"/>
</dbReference>
<dbReference type="PANTHER" id="PTHR43398">
    <property type="entry name" value="DOLICHOL-PHOSPHATE MANNOSYLTRANSFERASE SUBUNIT 1"/>
    <property type="match status" value="1"/>
</dbReference>
<evidence type="ECO:0000256" key="1">
    <source>
        <dbReference type="ARBA" id="ARBA00006739"/>
    </source>
</evidence>
<evidence type="ECO:0000313" key="5">
    <source>
        <dbReference type="EMBL" id="CAB4915897.1"/>
    </source>
</evidence>
<keyword evidence="2" id="KW-0328">Glycosyltransferase</keyword>
<dbReference type="AlphaFoldDB" id="A0A6J7H4G7"/>
<dbReference type="InterPro" id="IPR039528">
    <property type="entry name" value="DPM1-like"/>
</dbReference>
<dbReference type="FunFam" id="3.90.550.10:FF:000122">
    <property type="entry name" value="Dolichol-phosphate mannosyltransferase subunit 1"/>
    <property type="match status" value="1"/>
</dbReference>
<dbReference type="PANTHER" id="PTHR43398:SF1">
    <property type="entry name" value="DOLICHOL-PHOSPHATE MANNOSYLTRANSFERASE SUBUNIT 1"/>
    <property type="match status" value="1"/>
</dbReference>
<comment type="similarity">
    <text evidence="1">Belongs to the glycosyltransferase 2 family.</text>
</comment>
<dbReference type="InterPro" id="IPR029044">
    <property type="entry name" value="Nucleotide-diphossugar_trans"/>
</dbReference>
<evidence type="ECO:0000259" key="4">
    <source>
        <dbReference type="Pfam" id="PF00535"/>
    </source>
</evidence>
<gene>
    <name evidence="5" type="ORF">UFOPK3674_00235</name>
</gene>
<dbReference type="GO" id="GO:0004582">
    <property type="term" value="F:dolichyl-phosphate beta-D-mannosyltransferase activity"/>
    <property type="evidence" value="ECO:0007669"/>
    <property type="project" value="InterPro"/>
</dbReference>
<evidence type="ECO:0000256" key="3">
    <source>
        <dbReference type="ARBA" id="ARBA00022679"/>
    </source>
</evidence>
<reference evidence="5" key="1">
    <citation type="submission" date="2020-05" db="EMBL/GenBank/DDBJ databases">
        <authorList>
            <person name="Chiriac C."/>
            <person name="Salcher M."/>
            <person name="Ghai R."/>
            <person name="Kavagutti S V."/>
        </authorList>
    </citation>
    <scope>NUCLEOTIDE SEQUENCE</scope>
</reference>
<accession>A0A6J7H4G7</accession>
<evidence type="ECO:0000256" key="2">
    <source>
        <dbReference type="ARBA" id="ARBA00022676"/>
    </source>
</evidence>
<keyword evidence="3" id="KW-0808">Transferase</keyword>
<organism evidence="5">
    <name type="scientific">freshwater metagenome</name>
    <dbReference type="NCBI Taxonomy" id="449393"/>
    <lineage>
        <taxon>unclassified sequences</taxon>
        <taxon>metagenomes</taxon>
        <taxon>ecological metagenomes</taxon>
    </lineage>
</organism>
<sequence length="245" mass="26495">MPEQPWLVLPTFNEAENLERIVAAARAALAPACPGGFRILVVDDSSPDGTGTIADRLAAAHPEEVEVLHRTVREGLGPAYLAGFRRALDGGAGWVLEMDSDFSHDPTDLPRLLAAVRDGDADVALGSRYVDGGGVADWPALRRIVSRAGCRYARSVLGIPVGDLTGGFKCIRAAVLEAIDLPSVRSRGYAFQVELTYRAVRQGFRVVEVPIIFRDRTHGTSKMSWRIAAEAVRLIPAMRLRRGVG</sequence>
<feature type="domain" description="Glycosyltransferase 2-like" evidence="4">
    <location>
        <begin position="7"/>
        <end position="178"/>
    </location>
</feature>
<dbReference type="CDD" id="cd06442">
    <property type="entry name" value="DPM1_like"/>
    <property type="match status" value="1"/>
</dbReference>
<name>A0A6J7H4G7_9ZZZZ</name>
<dbReference type="EMBL" id="CAFBMX010000001">
    <property type="protein sequence ID" value="CAB4915897.1"/>
    <property type="molecule type" value="Genomic_DNA"/>
</dbReference>
<protein>
    <submittedName>
        <fullName evidence="5">Unannotated protein</fullName>
    </submittedName>
</protein>
<proteinExistence type="inferred from homology"/>
<dbReference type="InterPro" id="IPR001173">
    <property type="entry name" value="Glyco_trans_2-like"/>
</dbReference>
<dbReference type="GO" id="GO:0016020">
    <property type="term" value="C:membrane"/>
    <property type="evidence" value="ECO:0007669"/>
    <property type="project" value="GOC"/>
</dbReference>
<dbReference type="Gene3D" id="3.90.550.10">
    <property type="entry name" value="Spore Coat Polysaccharide Biosynthesis Protein SpsA, Chain A"/>
    <property type="match status" value="1"/>
</dbReference>
<dbReference type="SUPFAM" id="SSF53448">
    <property type="entry name" value="Nucleotide-diphospho-sugar transferases"/>
    <property type="match status" value="1"/>
</dbReference>
<dbReference type="Pfam" id="PF00535">
    <property type="entry name" value="Glycos_transf_2"/>
    <property type="match status" value="1"/>
</dbReference>